<evidence type="ECO:0000313" key="2">
    <source>
        <dbReference type="EMBL" id="VVB08772.1"/>
    </source>
</evidence>
<feature type="compositionally biased region" description="Gly residues" evidence="1">
    <location>
        <begin position="48"/>
        <end position="60"/>
    </location>
</feature>
<gene>
    <name evidence="2" type="ORF">ANE_LOCUS19216</name>
</gene>
<feature type="compositionally biased region" description="Basic and acidic residues" evidence="1">
    <location>
        <begin position="12"/>
        <end position="46"/>
    </location>
</feature>
<comment type="caution">
    <text evidence="2">The sequence shown here is derived from an EMBL/GenBank/DDBJ whole genome shotgun (WGS) entry which is preliminary data.</text>
</comment>
<proteinExistence type="predicted"/>
<organism evidence="2 3">
    <name type="scientific">Arabis nemorensis</name>
    <dbReference type="NCBI Taxonomy" id="586526"/>
    <lineage>
        <taxon>Eukaryota</taxon>
        <taxon>Viridiplantae</taxon>
        <taxon>Streptophyta</taxon>
        <taxon>Embryophyta</taxon>
        <taxon>Tracheophyta</taxon>
        <taxon>Spermatophyta</taxon>
        <taxon>Magnoliopsida</taxon>
        <taxon>eudicotyledons</taxon>
        <taxon>Gunneridae</taxon>
        <taxon>Pentapetalae</taxon>
        <taxon>rosids</taxon>
        <taxon>malvids</taxon>
        <taxon>Brassicales</taxon>
        <taxon>Brassicaceae</taxon>
        <taxon>Arabideae</taxon>
        <taxon>Arabis</taxon>
    </lineage>
</organism>
<dbReference type="EMBL" id="CABITT030000006">
    <property type="protein sequence ID" value="VVB08772.1"/>
    <property type="molecule type" value="Genomic_DNA"/>
</dbReference>
<name>A0A565C595_9BRAS</name>
<evidence type="ECO:0000256" key="1">
    <source>
        <dbReference type="SAM" id="MobiDB-lite"/>
    </source>
</evidence>
<accession>A0A565C595</accession>
<feature type="region of interest" description="Disordered" evidence="1">
    <location>
        <begin position="1"/>
        <end position="64"/>
    </location>
</feature>
<keyword evidence="3" id="KW-1185">Reference proteome</keyword>
<protein>
    <submittedName>
        <fullName evidence="2">Uncharacterized protein</fullName>
    </submittedName>
</protein>
<dbReference type="Proteomes" id="UP000489600">
    <property type="component" value="Unassembled WGS sequence"/>
</dbReference>
<sequence>MTKPDAAETEDKEQNTDEPESRSRFRRSVEGKDHEDGGEMGDKSRMEGGSGGLGGSGGGESLATVAAAMGGGSLGVLESPRREKKILF</sequence>
<evidence type="ECO:0000313" key="3">
    <source>
        <dbReference type="Proteomes" id="UP000489600"/>
    </source>
</evidence>
<dbReference type="AlphaFoldDB" id="A0A565C595"/>
<reference evidence="2" key="1">
    <citation type="submission" date="2019-07" db="EMBL/GenBank/DDBJ databases">
        <authorList>
            <person name="Dittberner H."/>
        </authorList>
    </citation>
    <scope>NUCLEOTIDE SEQUENCE [LARGE SCALE GENOMIC DNA]</scope>
</reference>